<proteinExistence type="predicted"/>
<comment type="caution">
    <text evidence="1">The sequence shown here is derived from an EMBL/GenBank/DDBJ whole genome shotgun (WGS) entry which is preliminary data.</text>
</comment>
<dbReference type="Proteomes" id="UP000318720">
    <property type="component" value="Unassembled WGS sequence"/>
</dbReference>
<dbReference type="Gene3D" id="1.10.260.40">
    <property type="entry name" value="lambda repressor-like DNA-binding domains"/>
    <property type="match status" value="1"/>
</dbReference>
<accession>A0AAE8W7S0</accession>
<dbReference type="AlphaFoldDB" id="A0AAE8W7S0"/>
<dbReference type="RefSeq" id="WP_141581546.1">
    <property type="nucleotide sequence ID" value="NZ_SPAZ01000077.1"/>
</dbReference>
<evidence type="ECO:0000313" key="1">
    <source>
        <dbReference type="EMBL" id="TQE36870.1"/>
    </source>
</evidence>
<name>A0AAE8W7S0_9ACTN</name>
<dbReference type="GO" id="GO:0003677">
    <property type="term" value="F:DNA binding"/>
    <property type="evidence" value="ECO:0007669"/>
    <property type="project" value="InterPro"/>
</dbReference>
<protein>
    <submittedName>
        <fullName evidence="1">XRE family transcriptional regulator</fullName>
    </submittedName>
</protein>
<dbReference type="EMBL" id="SPAZ01000077">
    <property type="protein sequence ID" value="TQE36870.1"/>
    <property type="molecule type" value="Genomic_DNA"/>
</dbReference>
<organism evidence="1 2">
    <name type="scientific">Streptomyces ipomoeae</name>
    <dbReference type="NCBI Taxonomy" id="103232"/>
    <lineage>
        <taxon>Bacteria</taxon>
        <taxon>Bacillati</taxon>
        <taxon>Actinomycetota</taxon>
        <taxon>Actinomycetes</taxon>
        <taxon>Kitasatosporales</taxon>
        <taxon>Streptomycetaceae</taxon>
        <taxon>Streptomyces</taxon>
    </lineage>
</organism>
<gene>
    <name evidence="1" type="ORF">Sipo8835_09385</name>
</gene>
<evidence type="ECO:0000313" key="2">
    <source>
        <dbReference type="Proteomes" id="UP000318720"/>
    </source>
</evidence>
<reference evidence="1 2" key="1">
    <citation type="submission" date="2019-03" db="EMBL/GenBank/DDBJ databases">
        <title>Comparative genomic analyses of the sweetpotato soil rot pathogen, Streptomyces ipomoeae.</title>
        <authorList>
            <person name="Ruschel Soares N."/>
            <person name="Badger J.H."/>
            <person name="Huguet-Tapia J.C."/>
            <person name="Clark C.A."/>
            <person name="Pettis G.S."/>
        </authorList>
    </citation>
    <scope>NUCLEOTIDE SEQUENCE [LARGE SCALE GENOMIC DNA]</scope>
    <source>
        <strain evidence="1 2">88-35</strain>
    </source>
</reference>
<dbReference type="InterPro" id="IPR010982">
    <property type="entry name" value="Lambda_DNA-bd_dom_sf"/>
</dbReference>
<sequence>MSGLSGRASVDEGDVFRERLNWLFEHVHPPRRGVYSNKEVAARIAGFGGSLSDSYISLLRTGKRVNPSTETKVWLARAFGFPRDFFDDDDVATEAMSQFAAVKSKQAGIESVFYRMIGLSEDGFAQVLKEVDRVRELEGLPPEPE</sequence>